<organism evidence="3 4">
    <name type="scientific">Halobacillus kuroshimensis</name>
    <dbReference type="NCBI Taxonomy" id="302481"/>
    <lineage>
        <taxon>Bacteria</taxon>
        <taxon>Bacillati</taxon>
        <taxon>Bacillota</taxon>
        <taxon>Bacilli</taxon>
        <taxon>Bacillales</taxon>
        <taxon>Bacillaceae</taxon>
        <taxon>Halobacillus</taxon>
    </lineage>
</organism>
<feature type="domain" description="VOC" evidence="2">
    <location>
        <begin position="5"/>
        <end position="127"/>
    </location>
</feature>
<evidence type="ECO:0000256" key="1">
    <source>
        <dbReference type="ARBA" id="ARBA00022723"/>
    </source>
</evidence>
<keyword evidence="4" id="KW-1185">Reference proteome</keyword>
<accession>A0ABS3E0M7</accession>
<reference evidence="3 4" key="1">
    <citation type="submission" date="2020-12" db="EMBL/GenBank/DDBJ databases">
        <title>Oil enriched cultivation method for isolating marine PHA-producing bacteria.</title>
        <authorList>
            <person name="Zheng W."/>
            <person name="Yu S."/>
            <person name="Huang Y."/>
        </authorList>
    </citation>
    <scope>NUCLEOTIDE SEQUENCE [LARGE SCALE GENOMIC DNA]</scope>
    <source>
        <strain evidence="3 4">SY-2-6</strain>
    </source>
</reference>
<dbReference type="NCBIfam" id="NF008551">
    <property type="entry name" value="PRK11478.1"/>
    <property type="match status" value="1"/>
</dbReference>
<dbReference type="InterPro" id="IPR029068">
    <property type="entry name" value="Glyas_Bleomycin-R_OHBP_Dase"/>
</dbReference>
<dbReference type="InterPro" id="IPR037478">
    <property type="entry name" value="YwkD-like_dom"/>
</dbReference>
<evidence type="ECO:0000313" key="3">
    <source>
        <dbReference type="EMBL" id="MBN8237149.1"/>
    </source>
</evidence>
<dbReference type="PROSITE" id="PS51819">
    <property type="entry name" value="VOC"/>
    <property type="match status" value="1"/>
</dbReference>
<sequence>MHVKQIHHATIICSDYEVSKHFYVHILGFSIIAENYREERGSYKLDLLAGESQLELFSFPSPPERPDAPEARGLRHLAFAVEDVQHSKQELEEKGVSVEEVRIDPYTGRRFTFFKDPDQLPLELYETREVGVGR</sequence>
<evidence type="ECO:0000259" key="2">
    <source>
        <dbReference type="PROSITE" id="PS51819"/>
    </source>
</evidence>
<dbReference type="PANTHER" id="PTHR36113">
    <property type="entry name" value="LYASE, PUTATIVE-RELATED-RELATED"/>
    <property type="match status" value="1"/>
</dbReference>
<dbReference type="InterPro" id="IPR004360">
    <property type="entry name" value="Glyas_Fos-R_dOase_dom"/>
</dbReference>
<dbReference type="InterPro" id="IPR051332">
    <property type="entry name" value="Fosfomycin_Res_Enzymes"/>
</dbReference>
<protein>
    <submittedName>
        <fullName evidence="3">VOC family protein</fullName>
    </submittedName>
</protein>
<dbReference type="PANTHER" id="PTHR36113:SF6">
    <property type="entry name" value="FOSFOMYCIN RESISTANCE PROTEIN FOSX"/>
    <property type="match status" value="1"/>
</dbReference>
<proteinExistence type="predicted"/>
<keyword evidence="1" id="KW-0479">Metal-binding</keyword>
<dbReference type="Gene3D" id="3.10.180.10">
    <property type="entry name" value="2,3-Dihydroxybiphenyl 1,2-Dioxygenase, domain 1"/>
    <property type="match status" value="1"/>
</dbReference>
<dbReference type="EMBL" id="JAEKJY010000007">
    <property type="protein sequence ID" value="MBN8237149.1"/>
    <property type="molecule type" value="Genomic_DNA"/>
</dbReference>
<dbReference type="RefSeq" id="WP_206935887.1">
    <property type="nucleotide sequence ID" value="NZ_JAEKJY010000007.1"/>
</dbReference>
<evidence type="ECO:0000313" key="4">
    <source>
        <dbReference type="Proteomes" id="UP000663970"/>
    </source>
</evidence>
<dbReference type="InterPro" id="IPR037523">
    <property type="entry name" value="VOC_core"/>
</dbReference>
<dbReference type="Proteomes" id="UP000663970">
    <property type="component" value="Unassembled WGS sequence"/>
</dbReference>
<dbReference type="CDD" id="cd08352">
    <property type="entry name" value="VOC_Bs_YwkD_like"/>
    <property type="match status" value="1"/>
</dbReference>
<dbReference type="SUPFAM" id="SSF54593">
    <property type="entry name" value="Glyoxalase/Bleomycin resistance protein/Dihydroxybiphenyl dioxygenase"/>
    <property type="match status" value="1"/>
</dbReference>
<dbReference type="Pfam" id="PF00903">
    <property type="entry name" value="Glyoxalase"/>
    <property type="match status" value="1"/>
</dbReference>
<comment type="caution">
    <text evidence="3">The sequence shown here is derived from an EMBL/GenBank/DDBJ whole genome shotgun (WGS) entry which is preliminary data.</text>
</comment>
<gene>
    <name evidence="3" type="ORF">JF544_18035</name>
</gene>
<name>A0ABS3E0M7_9BACI</name>